<feature type="region of interest" description="Disordered" evidence="7">
    <location>
        <begin position="131"/>
        <end position="163"/>
    </location>
</feature>
<dbReference type="Proteomes" id="UP001209878">
    <property type="component" value="Unassembled WGS sequence"/>
</dbReference>
<evidence type="ECO:0000256" key="2">
    <source>
        <dbReference type="ARBA" id="ARBA00006058"/>
    </source>
</evidence>
<gene>
    <name evidence="9" type="ORF">NP493_1287g01006</name>
</gene>
<keyword evidence="6" id="KW-0325">Glycoprotein</keyword>
<dbReference type="AlphaFoldDB" id="A0AAD9K8R8"/>
<evidence type="ECO:0000256" key="6">
    <source>
        <dbReference type="ARBA" id="ARBA00023180"/>
    </source>
</evidence>
<comment type="caution">
    <text evidence="9">The sequence shown here is derived from an EMBL/GenBank/DDBJ whole genome shotgun (WGS) entry which is preliminary data.</text>
</comment>
<evidence type="ECO:0000313" key="10">
    <source>
        <dbReference type="Proteomes" id="UP001209878"/>
    </source>
</evidence>
<keyword evidence="10" id="KW-1185">Reference proteome</keyword>
<comment type="subcellular location">
    <subcellularLocation>
        <location evidence="1">Membrane</location>
        <topology evidence="1">Multi-pass membrane protein</topology>
    </subcellularLocation>
</comment>
<dbReference type="GO" id="GO:0016020">
    <property type="term" value="C:membrane"/>
    <property type="evidence" value="ECO:0007669"/>
    <property type="project" value="UniProtKB-SubCell"/>
</dbReference>
<organism evidence="9 10">
    <name type="scientific">Ridgeia piscesae</name>
    <name type="common">Tubeworm</name>
    <dbReference type="NCBI Taxonomy" id="27915"/>
    <lineage>
        <taxon>Eukaryota</taxon>
        <taxon>Metazoa</taxon>
        <taxon>Spiralia</taxon>
        <taxon>Lophotrochozoa</taxon>
        <taxon>Annelida</taxon>
        <taxon>Polychaeta</taxon>
        <taxon>Sedentaria</taxon>
        <taxon>Canalipalpata</taxon>
        <taxon>Sabellida</taxon>
        <taxon>Siboglinidae</taxon>
        <taxon>Ridgeia</taxon>
    </lineage>
</organism>
<keyword evidence="5 8" id="KW-0472">Membrane</keyword>
<comment type="similarity">
    <text evidence="2">Belongs to the prominin family.</text>
</comment>
<dbReference type="InterPro" id="IPR008795">
    <property type="entry name" value="Prominin"/>
</dbReference>
<dbReference type="Pfam" id="PF05478">
    <property type="entry name" value="Prominin"/>
    <property type="match status" value="1"/>
</dbReference>
<dbReference type="EMBL" id="JAODUO010001287">
    <property type="protein sequence ID" value="KAK2167163.1"/>
    <property type="molecule type" value="Genomic_DNA"/>
</dbReference>
<evidence type="ECO:0000256" key="7">
    <source>
        <dbReference type="SAM" id="MobiDB-lite"/>
    </source>
</evidence>
<evidence type="ECO:0000256" key="4">
    <source>
        <dbReference type="ARBA" id="ARBA00022989"/>
    </source>
</evidence>
<keyword evidence="4 8" id="KW-1133">Transmembrane helix</keyword>
<sequence>MIDTTCIKVLYPINGVWFCLGFCIFILLPSIILSFKLVTLYRKLDSYDESPYEYADPIYDAYRPSDYHDFGDQPREMLIQKLDTTRPRSYEPLGPVDNPVYMMDSEVELAGPPDSNRPRFFSPGYPVYAKPAENRAVDPGRPSPPPSYASSTGVAEASYDTRL</sequence>
<evidence type="ECO:0000313" key="9">
    <source>
        <dbReference type="EMBL" id="KAK2167163.1"/>
    </source>
</evidence>
<evidence type="ECO:0000256" key="8">
    <source>
        <dbReference type="SAM" id="Phobius"/>
    </source>
</evidence>
<keyword evidence="3 8" id="KW-0812">Transmembrane</keyword>
<accession>A0AAD9K8R8</accession>
<dbReference type="PANTHER" id="PTHR22730">
    <property type="entry name" value="PROMININ PROM PROTEIN"/>
    <property type="match status" value="1"/>
</dbReference>
<evidence type="ECO:0000256" key="1">
    <source>
        <dbReference type="ARBA" id="ARBA00004141"/>
    </source>
</evidence>
<feature type="transmembrane region" description="Helical" evidence="8">
    <location>
        <begin position="15"/>
        <end position="35"/>
    </location>
</feature>
<protein>
    <submittedName>
        <fullName evidence="9">Uncharacterized protein</fullName>
    </submittedName>
</protein>
<proteinExistence type="inferred from homology"/>
<evidence type="ECO:0000256" key="3">
    <source>
        <dbReference type="ARBA" id="ARBA00022692"/>
    </source>
</evidence>
<evidence type="ECO:0000256" key="5">
    <source>
        <dbReference type="ARBA" id="ARBA00023136"/>
    </source>
</evidence>
<reference evidence="9" key="1">
    <citation type="journal article" date="2023" name="Mol. Biol. Evol.">
        <title>Third-Generation Sequencing Reveals the Adaptive Role of the Epigenome in Three Deep-Sea Polychaetes.</title>
        <authorList>
            <person name="Perez M."/>
            <person name="Aroh O."/>
            <person name="Sun Y."/>
            <person name="Lan Y."/>
            <person name="Juniper S.K."/>
            <person name="Young C.R."/>
            <person name="Angers B."/>
            <person name="Qian P.Y."/>
        </authorList>
    </citation>
    <scope>NUCLEOTIDE SEQUENCE</scope>
    <source>
        <strain evidence="9">R07B-5</strain>
    </source>
</reference>
<dbReference type="PANTHER" id="PTHR22730:SF1">
    <property type="entry name" value="PROMININ-LIKE PROTEIN"/>
    <property type="match status" value="1"/>
</dbReference>
<name>A0AAD9K8R8_RIDPI</name>